<evidence type="ECO:0000313" key="2">
    <source>
        <dbReference type="EMBL" id="CAB4366756.1"/>
    </source>
</evidence>
<dbReference type="InterPro" id="IPR036148">
    <property type="entry name" value="MmgE/PrpD_sf"/>
</dbReference>
<reference evidence="2" key="1">
    <citation type="submission" date="2020-05" db="EMBL/GenBank/DDBJ databases">
        <authorList>
            <person name="Chiriac C."/>
            <person name="Salcher M."/>
            <person name="Ghai R."/>
            <person name="Kavagutti S V."/>
        </authorList>
    </citation>
    <scope>NUCLEOTIDE SEQUENCE</scope>
</reference>
<dbReference type="GO" id="GO:0016829">
    <property type="term" value="F:lyase activity"/>
    <property type="evidence" value="ECO:0007669"/>
    <property type="project" value="InterPro"/>
</dbReference>
<dbReference type="InterPro" id="IPR045336">
    <property type="entry name" value="MmgE_PrpD_N"/>
</dbReference>
<dbReference type="Pfam" id="PF03972">
    <property type="entry name" value="MmgE_PrpD_N"/>
    <property type="match status" value="1"/>
</dbReference>
<feature type="domain" description="MmgE/PrpD N-terminal" evidence="1">
    <location>
        <begin position="56"/>
        <end position="224"/>
    </location>
</feature>
<name>A0A6J6AD74_9ZZZZ</name>
<dbReference type="EMBL" id="CAESPC010000035">
    <property type="protein sequence ID" value="CAB4366756.1"/>
    <property type="molecule type" value="Genomic_DNA"/>
</dbReference>
<dbReference type="Gene3D" id="1.10.4100.10">
    <property type="entry name" value="2-methylcitrate dehydratase PrpD"/>
    <property type="match status" value="1"/>
</dbReference>
<evidence type="ECO:0000259" key="1">
    <source>
        <dbReference type="Pfam" id="PF03972"/>
    </source>
</evidence>
<organism evidence="2">
    <name type="scientific">freshwater metagenome</name>
    <dbReference type="NCBI Taxonomy" id="449393"/>
    <lineage>
        <taxon>unclassified sequences</taxon>
        <taxon>metagenomes</taxon>
        <taxon>ecological metagenomes</taxon>
    </lineage>
</organism>
<protein>
    <submittedName>
        <fullName evidence="2">Unannotated protein</fullName>
    </submittedName>
</protein>
<dbReference type="AlphaFoldDB" id="A0A6J6AD74"/>
<dbReference type="InterPro" id="IPR042183">
    <property type="entry name" value="MmgE/PrpD_sf_1"/>
</dbReference>
<accession>A0A6J6AD74</accession>
<gene>
    <name evidence="2" type="ORF">UFOPK4180_00346</name>
</gene>
<dbReference type="SUPFAM" id="SSF103378">
    <property type="entry name" value="2-methylcitrate dehydratase PrpD"/>
    <property type="match status" value="1"/>
</dbReference>
<sequence length="382" mass="40771">MHDSKVGDSILNSLVRSSISFNEDRLETLFQDFVACAVLGDKHYGAKVPALSTGITERAVTLGLYASALDMDDVDWKVLTHPGSIIWATAISIGIEKNLSLKEVFNAAAYGYRTGATIAHFFGPTHRSRWHVTSTSGAFAATSAAAIALGLTEQQHLDALHICAMNIGGSPQAGFERKGAPQTNRAAAISLGITSAHAALVGAPLVENIWDGPRGLFEMFSVEAQSSEILNGIDTAELRLIDTNGFAHSAVTAAWKLTSAISENVDSITVFLPSSVAAILDASRGGSWWNSAFAIAALWESKDPCNLQSAAQFLAITALEFEDMPIGAGKVRVVTSSGAHEEYVERAPEEVSWREIKWGKAGIVSAEDSYRRCSSFPLSALR</sequence>
<proteinExistence type="predicted"/>